<evidence type="ECO:0000256" key="1">
    <source>
        <dbReference type="SAM" id="MobiDB-lite"/>
    </source>
</evidence>
<keyword evidence="3" id="KW-1185">Reference proteome</keyword>
<evidence type="ECO:0000313" key="2">
    <source>
        <dbReference type="EMBL" id="KAJ3178080.1"/>
    </source>
</evidence>
<name>A0AAD5XMA2_9FUNG</name>
<accession>A0AAD5XMA2</accession>
<protein>
    <submittedName>
        <fullName evidence="2">Uncharacterized protein</fullName>
    </submittedName>
</protein>
<feature type="compositionally biased region" description="Low complexity" evidence="1">
    <location>
        <begin position="23"/>
        <end position="32"/>
    </location>
</feature>
<dbReference type="EMBL" id="JADGJQ010000029">
    <property type="protein sequence ID" value="KAJ3178080.1"/>
    <property type="molecule type" value="Genomic_DNA"/>
</dbReference>
<dbReference type="AlphaFoldDB" id="A0AAD5XMA2"/>
<gene>
    <name evidence="2" type="ORF">HDU87_003864</name>
</gene>
<feature type="region of interest" description="Disordered" evidence="1">
    <location>
        <begin position="1094"/>
        <end position="1115"/>
    </location>
</feature>
<comment type="caution">
    <text evidence="2">The sequence shown here is derived from an EMBL/GenBank/DDBJ whole genome shotgun (WGS) entry which is preliminary data.</text>
</comment>
<organism evidence="2 3">
    <name type="scientific">Geranomyces variabilis</name>
    <dbReference type="NCBI Taxonomy" id="109894"/>
    <lineage>
        <taxon>Eukaryota</taxon>
        <taxon>Fungi</taxon>
        <taxon>Fungi incertae sedis</taxon>
        <taxon>Chytridiomycota</taxon>
        <taxon>Chytridiomycota incertae sedis</taxon>
        <taxon>Chytridiomycetes</taxon>
        <taxon>Spizellomycetales</taxon>
        <taxon>Powellomycetaceae</taxon>
        <taxon>Geranomyces</taxon>
    </lineage>
</organism>
<feature type="region of interest" description="Disordered" evidence="1">
    <location>
        <begin position="1"/>
        <end position="68"/>
    </location>
</feature>
<sequence>MSSSQERQPLLAPAAEGESSSELTLPTPATATTRRRPTSLSVITQLTKRWKESRSNGSNGNGNGRGGLAAQLGLAAAAPGDSGAQGPQETPSLLPAPLSARLLDAGAAFLNAINPLRSPVEPPIPLPDSADRALEGIVSHVVEDFEKIQCIVVRDGIRQVISDALADKTAIVTAHDTFLSNSWKVTDVNMQKLFNLADAMQDTYAGLGKGIQTFYVRSKALEASDLLILRDHFARRYHHPEHLGKLDALSALAEDNTVYLRYIGTVVGPRTPRSRYEDDLSADVGLFAKTDLLIKEMRETGELANESDWTVHEFTSLRTAAAGSTDFRTLFVEKILISLFGRETLINVQPGGYFATYAPTATDVKLFTDINTSVFAHLAALNASPGINAFSGRPIAQHLRLDDIKTHFSNVFTFLKAHPHMVANRDISDTSRIAVDTLQQAIPLTRDICGGTLVLLISKDLPLEALDPKAPDVRFLFDESRAGHIARSTINQLQQNEQAKPSIFVQLLDLLPFVNLYPWLLRHMLARGSVFLAEYMDIVRPWVTVTFSGEVTRTIAKGFTFYGSFEGQGEAGRKTLLEDVGIPFVASFDPSWTENPQASGPADDSHTTTLGGTMMWLTWVSTFVIIEEAHNLLTEYENQAGGKGKGASRSRLDLCRAIEKAANDRISATGLLSALNEAKAALAQYFAAQKASLAPTTPSVITEAKSSRRIKRAIERLAVVKQFPALGPPNSPARAAQAQALWQRRMLPLGRHLPYNGNPAIKQRWLEWVMTRREGVPLIHAALMRACTQQAVSAQEASEVNILARSLGFSAEDLQDKAGFEVAFQDRLEHMRAGRALSDRFQRAQQSRALLRWGMDPQKVLENSEMALEGQKAQVLDRSTGRFFASVDGKPTRFLFKVPPSLIQVTRTPTLRFRPDGIHLQDDNGNDLHILPANRMALMKAQGPALQRVWQRELQAAGGPSAALAVIPPTPPGRPLMKWTAKGDAYKKVAPIAEEDAIWLFREWLDETFPNAANHIDIHWRDPKNPLLQLPTWLAAEYPHHPHCQTWTDLVQNALGLGSASTAFVRGSLIALRGALTITQYNIQVSTKKKLSGKRWHFEGPRPDSALQTRPAPAS</sequence>
<dbReference type="Proteomes" id="UP001212152">
    <property type="component" value="Unassembled WGS sequence"/>
</dbReference>
<evidence type="ECO:0000313" key="3">
    <source>
        <dbReference type="Proteomes" id="UP001212152"/>
    </source>
</evidence>
<proteinExistence type="predicted"/>
<reference evidence="2" key="1">
    <citation type="submission" date="2020-05" db="EMBL/GenBank/DDBJ databases">
        <title>Phylogenomic resolution of chytrid fungi.</title>
        <authorList>
            <person name="Stajich J.E."/>
            <person name="Amses K."/>
            <person name="Simmons R."/>
            <person name="Seto K."/>
            <person name="Myers J."/>
            <person name="Bonds A."/>
            <person name="Quandt C.A."/>
            <person name="Barry K."/>
            <person name="Liu P."/>
            <person name="Grigoriev I."/>
            <person name="Longcore J.E."/>
            <person name="James T.Y."/>
        </authorList>
    </citation>
    <scope>NUCLEOTIDE SEQUENCE</scope>
    <source>
        <strain evidence="2">JEL0379</strain>
    </source>
</reference>